<name>A0A1Q6BEW4_ECOLX</name>
<sequence>MFKRWEEKKELPGIDSLTFANGTVTLLNWRESFDNYTKEKKAWCTPLCDTSFSSIEKYDSDCWVPVDYWTFTEYKGGKIYGGDGTMGNEGSLVYIDADNNFVWGFFFTQTNPISFISVSNDILMAINEHSELKLIINLSNLTEIEVEVVMFPNRVSV</sequence>
<evidence type="ECO:0000313" key="2">
    <source>
        <dbReference type="Proteomes" id="UP000185794"/>
    </source>
</evidence>
<dbReference type="EMBL" id="LRKC01000103">
    <property type="protein sequence ID" value="OKV14474.1"/>
    <property type="molecule type" value="Genomic_DNA"/>
</dbReference>
<dbReference type="AlphaFoldDB" id="A0A1Q6BEW4"/>
<accession>A0A1Q6BEW4</accession>
<dbReference type="Proteomes" id="UP000185794">
    <property type="component" value="Unassembled WGS sequence"/>
</dbReference>
<dbReference type="RefSeq" id="WP_000476904.1">
    <property type="nucleotide sequence ID" value="NZ_CAIZFD010000015.1"/>
</dbReference>
<gene>
    <name evidence="1" type="ORF">AWP47_06650</name>
</gene>
<evidence type="ECO:0000313" key="1">
    <source>
        <dbReference type="EMBL" id="OKV14474.1"/>
    </source>
</evidence>
<reference evidence="1 2" key="1">
    <citation type="journal article" date="2017" name="Front. Cell. Infect. Microbiol.">
        <title>Chaperone-usher pili loci of human colonization factor-negative enterotoxigenic Escherichia coli.</title>
        <authorList>
            <person name="Del Canto F."/>
            <person name="Vidal R."/>
            <person name="Stine O.C."/>
            <person name="Pop M."/>
        </authorList>
    </citation>
    <scope>NUCLEOTIDE SEQUENCE [LARGE SCALE GENOMIC DNA]</scope>
    <source>
        <strain evidence="1 2">700324</strain>
    </source>
</reference>
<protein>
    <submittedName>
        <fullName evidence="1">Uncharacterized protein</fullName>
    </submittedName>
</protein>
<organism evidence="1 2">
    <name type="scientific">Escherichia coli</name>
    <dbReference type="NCBI Taxonomy" id="562"/>
    <lineage>
        <taxon>Bacteria</taxon>
        <taxon>Pseudomonadati</taxon>
        <taxon>Pseudomonadota</taxon>
        <taxon>Gammaproteobacteria</taxon>
        <taxon>Enterobacterales</taxon>
        <taxon>Enterobacteriaceae</taxon>
        <taxon>Escherichia</taxon>
    </lineage>
</organism>
<comment type="caution">
    <text evidence="1">The sequence shown here is derived from an EMBL/GenBank/DDBJ whole genome shotgun (WGS) entry which is preliminary data.</text>
</comment>
<proteinExistence type="predicted"/>